<evidence type="ECO:0000313" key="4">
    <source>
        <dbReference type="Proteomes" id="UP000507470"/>
    </source>
</evidence>
<sequence length="179" mass="20464">MLQRSRQVNHVQQIVEDNNLIRKKAVYTVVNGVDNVLDLPKLTLQEIRDITMGVYQLKLAPRYTESHINDDNYTLQICKDRPNLLRVKLSSRHSSSKAYSLWVEYSTDDITGWYCTCKVGARVVGCCAHIASTIWYLGHSRWQSETVGTCRYTEHIVNAKDIPLETDSGSDSDNVIEEE</sequence>
<dbReference type="PROSITE" id="PS50966">
    <property type="entry name" value="ZF_SWIM"/>
    <property type="match status" value="1"/>
</dbReference>
<protein>
    <recommendedName>
        <fullName evidence="2">SWIM-type domain-containing protein</fullName>
    </recommendedName>
</protein>
<proteinExistence type="predicted"/>
<evidence type="ECO:0000313" key="3">
    <source>
        <dbReference type="EMBL" id="CAC5385203.1"/>
    </source>
</evidence>
<dbReference type="Proteomes" id="UP000507470">
    <property type="component" value="Unassembled WGS sequence"/>
</dbReference>
<evidence type="ECO:0000256" key="1">
    <source>
        <dbReference type="PROSITE-ProRule" id="PRU00325"/>
    </source>
</evidence>
<keyword evidence="1" id="KW-0479">Metal-binding</keyword>
<reference evidence="3 4" key="1">
    <citation type="submission" date="2020-06" db="EMBL/GenBank/DDBJ databases">
        <authorList>
            <person name="Li R."/>
            <person name="Bekaert M."/>
        </authorList>
    </citation>
    <scope>NUCLEOTIDE SEQUENCE [LARGE SCALE GENOMIC DNA]</scope>
    <source>
        <strain evidence="4">wild</strain>
    </source>
</reference>
<dbReference type="GO" id="GO:0008270">
    <property type="term" value="F:zinc ion binding"/>
    <property type="evidence" value="ECO:0007669"/>
    <property type="project" value="UniProtKB-KW"/>
</dbReference>
<keyword evidence="1" id="KW-0863">Zinc-finger</keyword>
<keyword evidence="4" id="KW-1185">Reference proteome</keyword>
<evidence type="ECO:0000259" key="2">
    <source>
        <dbReference type="PROSITE" id="PS50966"/>
    </source>
</evidence>
<keyword evidence="1" id="KW-0862">Zinc</keyword>
<dbReference type="InterPro" id="IPR007527">
    <property type="entry name" value="Znf_SWIM"/>
</dbReference>
<dbReference type="EMBL" id="CACVKT020003691">
    <property type="protein sequence ID" value="CAC5385203.1"/>
    <property type="molecule type" value="Genomic_DNA"/>
</dbReference>
<gene>
    <name evidence="3" type="ORF">MCOR_20771</name>
</gene>
<organism evidence="3 4">
    <name type="scientific">Mytilus coruscus</name>
    <name type="common">Sea mussel</name>
    <dbReference type="NCBI Taxonomy" id="42192"/>
    <lineage>
        <taxon>Eukaryota</taxon>
        <taxon>Metazoa</taxon>
        <taxon>Spiralia</taxon>
        <taxon>Lophotrochozoa</taxon>
        <taxon>Mollusca</taxon>
        <taxon>Bivalvia</taxon>
        <taxon>Autobranchia</taxon>
        <taxon>Pteriomorphia</taxon>
        <taxon>Mytilida</taxon>
        <taxon>Mytiloidea</taxon>
        <taxon>Mytilidae</taxon>
        <taxon>Mytilinae</taxon>
        <taxon>Mytilus</taxon>
    </lineage>
</organism>
<dbReference type="AlphaFoldDB" id="A0A6J8BN25"/>
<dbReference type="OrthoDB" id="10049726at2759"/>
<feature type="domain" description="SWIM-type" evidence="2">
    <location>
        <begin position="99"/>
        <end position="138"/>
    </location>
</feature>
<name>A0A6J8BN25_MYTCO</name>
<accession>A0A6J8BN25</accession>